<dbReference type="PANTHER" id="PTHR35936:SF35">
    <property type="entry name" value="L-CYSTINE-BINDING PROTEIN TCYJ"/>
    <property type="match status" value="1"/>
</dbReference>
<evidence type="ECO:0000256" key="1">
    <source>
        <dbReference type="ARBA" id="ARBA00022729"/>
    </source>
</evidence>
<gene>
    <name evidence="3" type="ORF">V3328_13675</name>
</gene>
<sequence>MLAGVATLVPLPAAAVDLPAEVSVPSFWDPAHRMEKPDLSEMRAIRILAEAENPPFAFIGADGLPTGFSVELARAICLELEIPCTVQALRWNYLAGGIDAGLGDAVIGSFAISADSRARFDFSNRFLTRPAHFVVRRDAAEMEILPEGLAGKRVGVQKGTAHEAYLRAYFPGSILFTFDTENEARAALKDGDIDALFADGLNSSIWLNGVTSENCCRFAGGPFTEARYFGEGLAIAVAPGNDKLREAFDFALARIQQDGTYREIFLRYFPVSFY</sequence>
<dbReference type="SMART" id="SM00062">
    <property type="entry name" value="PBPb"/>
    <property type="match status" value="1"/>
</dbReference>
<feature type="domain" description="Solute-binding protein family 3/N-terminal" evidence="2">
    <location>
        <begin position="44"/>
        <end position="272"/>
    </location>
</feature>
<evidence type="ECO:0000313" key="4">
    <source>
        <dbReference type="Proteomes" id="UP001378188"/>
    </source>
</evidence>
<dbReference type="Gene3D" id="3.40.190.10">
    <property type="entry name" value="Periplasmic binding protein-like II"/>
    <property type="match status" value="2"/>
</dbReference>
<name>A0AAW9RFJ7_9HYPH</name>
<organism evidence="3 4">
    <name type="scientific">Microbaculum marinum</name>
    <dbReference type="NCBI Taxonomy" id="1764581"/>
    <lineage>
        <taxon>Bacteria</taxon>
        <taxon>Pseudomonadati</taxon>
        <taxon>Pseudomonadota</taxon>
        <taxon>Alphaproteobacteria</taxon>
        <taxon>Hyphomicrobiales</taxon>
        <taxon>Tepidamorphaceae</taxon>
        <taxon>Microbaculum</taxon>
    </lineage>
</organism>
<dbReference type="Pfam" id="PF00497">
    <property type="entry name" value="SBP_bac_3"/>
    <property type="match status" value="1"/>
</dbReference>
<dbReference type="AlphaFoldDB" id="A0AAW9RFJ7"/>
<accession>A0AAW9RFJ7</accession>
<keyword evidence="4" id="KW-1185">Reference proteome</keyword>
<dbReference type="SUPFAM" id="SSF53850">
    <property type="entry name" value="Periplasmic binding protein-like II"/>
    <property type="match status" value="1"/>
</dbReference>
<protein>
    <submittedName>
        <fullName evidence="3">Transporter substrate-binding domain-containing protein</fullName>
    </submittedName>
</protein>
<evidence type="ECO:0000313" key="3">
    <source>
        <dbReference type="EMBL" id="MEJ8572534.1"/>
    </source>
</evidence>
<dbReference type="PANTHER" id="PTHR35936">
    <property type="entry name" value="MEMBRANE-BOUND LYTIC MUREIN TRANSGLYCOSYLASE F"/>
    <property type="match status" value="1"/>
</dbReference>
<dbReference type="EMBL" id="JAZHOF010000005">
    <property type="protein sequence ID" value="MEJ8572534.1"/>
    <property type="molecule type" value="Genomic_DNA"/>
</dbReference>
<keyword evidence="1" id="KW-0732">Signal</keyword>
<evidence type="ECO:0000259" key="2">
    <source>
        <dbReference type="SMART" id="SM00062"/>
    </source>
</evidence>
<proteinExistence type="predicted"/>
<dbReference type="InterPro" id="IPR001638">
    <property type="entry name" value="Solute-binding_3/MltF_N"/>
</dbReference>
<reference evidence="3 4" key="1">
    <citation type="submission" date="2024-02" db="EMBL/GenBank/DDBJ databases">
        <title>Genome analysis and characterization of Microbaculum marinisediminis sp. nov., isolated from marine sediment.</title>
        <authorList>
            <person name="Du Z.-J."/>
            <person name="Ye Y.-Q."/>
            <person name="Zhang Z.-R."/>
            <person name="Yuan S.-M."/>
            <person name="Zhang X.-Y."/>
        </authorList>
    </citation>
    <scope>NUCLEOTIDE SEQUENCE [LARGE SCALE GENOMIC DNA]</scope>
    <source>
        <strain evidence="3 4">SDUM1044001</strain>
    </source>
</reference>
<comment type="caution">
    <text evidence="3">The sequence shown here is derived from an EMBL/GenBank/DDBJ whole genome shotgun (WGS) entry which is preliminary data.</text>
</comment>
<dbReference type="RefSeq" id="WP_340330232.1">
    <property type="nucleotide sequence ID" value="NZ_JAZHOF010000005.1"/>
</dbReference>
<dbReference type="Proteomes" id="UP001378188">
    <property type="component" value="Unassembled WGS sequence"/>
</dbReference>